<gene>
    <name evidence="11" type="ORF">SAMN02746019_00026120</name>
</gene>
<keyword evidence="8 9" id="KW-0472">Membrane</keyword>
<dbReference type="PRINTS" id="PR00164">
    <property type="entry name" value="ABC2TRNSPORT"/>
</dbReference>
<dbReference type="InterPro" id="IPR013525">
    <property type="entry name" value="ABC2_TM"/>
</dbReference>
<evidence type="ECO:0000259" key="10">
    <source>
        <dbReference type="PROSITE" id="PS51012"/>
    </source>
</evidence>
<dbReference type="GO" id="GO:0015920">
    <property type="term" value="P:lipopolysaccharide transport"/>
    <property type="evidence" value="ECO:0007669"/>
    <property type="project" value="TreeGrafter"/>
</dbReference>
<feature type="domain" description="ABC transmembrane type-2" evidence="10">
    <location>
        <begin position="32"/>
        <end position="262"/>
    </location>
</feature>
<evidence type="ECO:0000256" key="6">
    <source>
        <dbReference type="ARBA" id="ARBA00022692"/>
    </source>
</evidence>
<evidence type="ECO:0000256" key="8">
    <source>
        <dbReference type="ARBA" id="ARBA00023136"/>
    </source>
</evidence>
<feature type="transmembrane region" description="Helical" evidence="9">
    <location>
        <begin position="34"/>
        <end position="55"/>
    </location>
</feature>
<reference evidence="12" key="1">
    <citation type="submission" date="2017-06" db="EMBL/GenBank/DDBJ databases">
        <authorList>
            <person name="Varghese N."/>
            <person name="Submissions S."/>
        </authorList>
    </citation>
    <scope>NUCLEOTIDE SEQUENCE [LARGE SCALE GENOMIC DNA]</scope>
    <source>
        <strain evidence="12">JAD2</strain>
    </source>
</reference>
<evidence type="ECO:0000256" key="1">
    <source>
        <dbReference type="ARBA" id="ARBA00004429"/>
    </source>
</evidence>
<dbReference type="EMBL" id="FYEK01000012">
    <property type="protein sequence ID" value="SNB60799.1"/>
    <property type="molecule type" value="Genomic_DNA"/>
</dbReference>
<dbReference type="AlphaFoldDB" id="A0A212QN58"/>
<dbReference type="PANTHER" id="PTHR30413">
    <property type="entry name" value="INNER MEMBRANE TRANSPORT PERMEASE"/>
    <property type="match status" value="1"/>
</dbReference>
<keyword evidence="7 9" id="KW-1133">Transmembrane helix</keyword>
<evidence type="ECO:0000256" key="4">
    <source>
        <dbReference type="ARBA" id="ARBA00022475"/>
    </source>
</evidence>
<evidence type="ECO:0000313" key="11">
    <source>
        <dbReference type="EMBL" id="SNB60799.1"/>
    </source>
</evidence>
<keyword evidence="6 9" id="KW-0812">Transmembrane</keyword>
<evidence type="ECO:0000256" key="5">
    <source>
        <dbReference type="ARBA" id="ARBA00022519"/>
    </source>
</evidence>
<evidence type="ECO:0000313" key="12">
    <source>
        <dbReference type="Proteomes" id="UP000197025"/>
    </source>
</evidence>
<keyword evidence="12" id="KW-1185">Reference proteome</keyword>
<keyword evidence="3 9" id="KW-0813">Transport</keyword>
<dbReference type="PANTHER" id="PTHR30413:SF8">
    <property type="entry name" value="TRANSPORT PERMEASE PROTEIN"/>
    <property type="match status" value="1"/>
</dbReference>
<proteinExistence type="inferred from homology"/>
<evidence type="ECO:0000256" key="7">
    <source>
        <dbReference type="ARBA" id="ARBA00022989"/>
    </source>
</evidence>
<dbReference type="GO" id="GO:0140359">
    <property type="term" value="F:ABC-type transporter activity"/>
    <property type="evidence" value="ECO:0007669"/>
    <property type="project" value="InterPro"/>
</dbReference>
<feature type="transmembrane region" description="Helical" evidence="9">
    <location>
        <begin position="67"/>
        <end position="87"/>
    </location>
</feature>
<dbReference type="FunCoup" id="A0A212QN58">
    <property type="interactions" value="202"/>
</dbReference>
<dbReference type="InterPro" id="IPR000412">
    <property type="entry name" value="ABC_2_transport"/>
</dbReference>
<comment type="similarity">
    <text evidence="2 9">Belongs to the ABC-2 integral membrane protein family.</text>
</comment>
<protein>
    <recommendedName>
        <fullName evidence="9">Transport permease protein</fullName>
    </recommendedName>
</protein>
<dbReference type="GO" id="GO:0043190">
    <property type="term" value="C:ATP-binding cassette (ABC) transporter complex"/>
    <property type="evidence" value="ECO:0007669"/>
    <property type="project" value="InterPro"/>
</dbReference>
<dbReference type="PROSITE" id="PS51012">
    <property type="entry name" value="ABC_TM2"/>
    <property type="match status" value="1"/>
</dbReference>
<name>A0A212QN58_9CHLR</name>
<evidence type="ECO:0000256" key="2">
    <source>
        <dbReference type="ARBA" id="ARBA00007783"/>
    </source>
</evidence>
<feature type="transmembrane region" description="Helical" evidence="9">
    <location>
        <begin position="141"/>
        <end position="169"/>
    </location>
</feature>
<feature type="transmembrane region" description="Helical" evidence="9">
    <location>
        <begin position="240"/>
        <end position="259"/>
    </location>
</feature>
<accession>A0A212QN58</accession>
<dbReference type="InParanoid" id="A0A212QN58"/>
<dbReference type="RefSeq" id="WP_088570421.1">
    <property type="nucleotide sequence ID" value="NZ_FYEK01000012.1"/>
</dbReference>
<keyword evidence="5" id="KW-0997">Cell inner membrane</keyword>
<dbReference type="Proteomes" id="UP000197025">
    <property type="component" value="Unassembled WGS sequence"/>
</dbReference>
<evidence type="ECO:0000256" key="9">
    <source>
        <dbReference type="RuleBase" id="RU361157"/>
    </source>
</evidence>
<dbReference type="OrthoDB" id="9786910at2"/>
<organism evidence="11 12">
    <name type="scientific">Thermoflexus hugenholtzii JAD2</name>
    <dbReference type="NCBI Taxonomy" id="877466"/>
    <lineage>
        <taxon>Bacteria</taxon>
        <taxon>Bacillati</taxon>
        <taxon>Chloroflexota</taxon>
        <taxon>Thermoflexia</taxon>
        <taxon>Thermoflexales</taxon>
        <taxon>Thermoflexaceae</taxon>
        <taxon>Thermoflexus</taxon>
    </lineage>
</organism>
<evidence type="ECO:0000256" key="3">
    <source>
        <dbReference type="ARBA" id="ARBA00022448"/>
    </source>
</evidence>
<dbReference type="InterPro" id="IPR047817">
    <property type="entry name" value="ABC2_TM_bact-type"/>
</dbReference>
<feature type="transmembrane region" description="Helical" evidence="9">
    <location>
        <begin position="107"/>
        <end position="129"/>
    </location>
</feature>
<comment type="subcellular location">
    <subcellularLocation>
        <location evidence="1">Cell inner membrane</location>
        <topology evidence="1">Multi-pass membrane protein</topology>
    </subcellularLocation>
    <subcellularLocation>
        <location evidence="9">Cell membrane</location>
        <topology evidence="9">Multi-pass membrane protein</topology>
    </subcellularLocation>
</comment>
<dbReference type="Pfam" id="PF01061">
    <property type="entry name" value="ABC2_membrane"/>
    <property type="match status" value="1"/>
</dbReference>
<feature type="transmembrane region" description="Helical" evidence="9">
    <location>
        <begin position="175"/>
        <end position="196"/>
    </location>
</feature>
<sequence length="270" mass="30617">MGRALKELWGYRDLLWLLTLRDLKVRYRNSVLGIAWSWMNPLLMMTVFTLVFTVMNRGPASLPHFHAFVLIGILAWNAFAVSVQGAAESVTANAPLVRKVYFPREVLPLAVVLSNAINFLISLPIYFAIAWISGIRPTPWLLLLPITLMAHLMFTAGVSLAVAALNVFYRDTAHILQVLLLAWFFLTPIFYPISVLPRHAVILGLSVDVWLWTRRLNPMASIIASYHDLLYYGIYTAPEFLLRTWVTAALTLALGYALFRRLSPRFAEEV</sequence>
<keyword evidence="4 9" id="KW-1003">Cell membrane</keyword>